<organism evidence="8 9">
    <name type="scientific">Candidatus Gallacutalibacter pullicola</name>
    <dbReference type="NCBI Taxonomy" id="2840830"/>
    <lineage>
        <taxon>Bacteria</taxon>
        <taxon>Bacillati</taxon>
        <taxon>Bacillota</taxon>
        <taxon>Clostridia</taxon>
        <taxon>Eubacteriales</taxon>
        <taxon>Candidatus Gallacutalibacter</taxon>
    </lineage>
</organism>
<feature type="transmembrane region" description="Helical" evidence="6">
    <location>
        <begin position="157"/>
        <end position="176"/>
    </location>
</feature>
<reference evidence="8" key="2">
    <citation type="journal article" date="2021" name="PeerJ">
        <title>Extensive microbial diversity within the chicken gut microbiome revealed by metagenomics and culture.</title>
        <authorList>
            <person name="Gilroy R."/>
            <person name="Ravi A."/>
            <person name="Getino M."/>
            <person name="Pursley I."/>
            <person name="Horton D.L."/>
            <person name="Alikhan N.F."/>
            <person name="Baker D."/>
            <person name="Gharbi K."/>
            <person name="Hall N."/>
            <person name="Watson M."/>
            <person name="Adriaenssens E.M."/>
            <person name="Foster-Nyarko E."/>
            <person name="Jarju S."/>
            <person name="Secka A."/>
            <person name="Antonio M."/>
            <person name="Oren A."/>
            <person name="Chaudhuri R.R."/>
            <person name="La Ragione R."/>
            <person name="Hildebrand F."/>
            <person name="Pallen M.J."/>
        </authorList>
    </citation>
    <scope>NUCLEOTIDE SEQUENCE</scope>
    <source>
        <strain evidence="8">ChiSjej1B19-7085</strain>
    </source>
</reference>
<dbReference type="InterPro" id="IPR019264">
    <property type="entry name" value="DUF2179"/>
</dbReference>
<keyword evidence="3 6" id="KW-0812">Transmembrane</keyword>
<keyword evidence="4 6" id="KW-1133">Transmembrane helix</keyword>
<evidence type="ECO:0000256" key="2">
    <source>
        <dbReference type="ARBA" id="ARBA00022475"/>
    </source>
</evidence>
<sequence length="294" mass="31575">MSVLGTEKSRTGRAVVDMLFFLAGGALLAVSIKMFTAPNEIAPGGVTGFATVLNHLFGLPIGVVVILCNIPIFLWAGWELGARAVVKTIAATVVYSVMIDLLGIVIPPYHGERILVSVFGGALEGAGLSLAFMRGATTGGTDMVARLLRRRFRHISMGKLMLSVDACIVIFSGFAYQSLESALYAFIAIFISTKVIDTILYGTDVGTGKILYIISEKSEEISDRILQDLERGVTKLASRGAYSGREGEMLLCAVRRDEVYAIHEIVMETDPGAFLIVGEAGEISGEGFRRGRTE</sequence>
<evidence type="ECO:0000256" key="4">
    <source>
        <dbReference type="ARBA" id="ARBA00022989"/>
    </source>
</evidence>
<evidence type="ECO:0000256" key="5">
    <source>
        <dbReference type="ARBA" id="ARBA00023136"/>
    </source>
</evidence>
<evidence type="ECO:0000256" key="3">
    <source>
        <dbReference type="ARBA" id="ARBA00022692"/>
    </source>
</evidence>
<dbReference type="InterPro" id="IPR015867">
    <property type="entry name" value="N-reg_PII/ATP_PRibTrfase_C"/>
</dbReference>
<feature type="transmembrane region" description="Helical" evidence="6">
    <location>
        <begin position="52"/>
        <end position="76"/>
    </location>
</feature>
<dbReference type="AlphaFoldDB" id="A0A9D1DS97"/>
<dbReference type="EMBL" id="DVHF01000128">
    <property type="protein sequence ID" value="HIR58053.1"/>
    <property type="molecule type" value="Genomic_DNA"/>
</dbReference>
<dbReference type="InterPro" id="IPR051461">
    <property type="entry name" value="UPF0750_membrane"/>
</dbReference>
<evidence type="ECO:0000259" key="7">
    <source>
        <dbReference type="Pfam" id="PF10035"/>
    </source>
</evidence>
<protein>
    <submittedName>
        <fullName evidence="8">YitT family protein</fullName>
    </submittedName>
</protein>
<gene>
    <name evidence="8" type="ORF">IAA54_10320</name>
</gene>
<dbReference type="PANTHER" id="PTHR33545:SF5">
    <property type="entry name" value="UPF0750 MEMBRANE PROTEIN YITT"/>
    <property type="match status" value="1"/>
</dbReference>
<dbReference type="PANTHER" id="PTHR33545">
    <property type="entry name" value="UPF0750 MEMBRANE PROTEIN YITT-RELATED"/>
    <property type="match status" value="1"/>
</dbReference>
<proteinExistence type="predicted"/>
<evidence type="ECO:0000256" key="1">
    <source>
        <dbReference type="ARBA" id="ARBA00004651"/>
    </source>
</evidence>
<comment type="subcellular location">
    <subcellularLocation>
        <location evidence="1">Cell membrane</location>
        <topology evidence="1">Multi-pass membrane protein</topology>
    </subcellularLocation>
</comment>
<dbReference type="CDD" id="cd16380">
    <property type="entry name" value="YitT_C"/>
    <property type="match status" value="1"/>
</dbReference>
<feature type="transmembrane region" description="Helical" evidence="6">
    <location>
        <begin position="114"/>
        <end position="136"/>
    </location>
</feature>
<feature type="transmembrane region" description="Helical" evidence="6">
    <location>
        <begin position="88"/>
        <end position="108"/>
    </location>
</feature>
<keyword evidence="5 6" id="KW-0472">Membrane</keyword>
<evidence type="ECO:0000313" key="8">
    <source>
        <dbReference type="EMBL" id="HIR58053.1"/>
    </source>
</evidence>
<feature type="transmembrane region" description="Helical" evidence="6">
    <location>
        <begin position="12"/>
        <end position="32"/>
    </location>
</feature>
<dbReference type="Pfam" id="PF02588">
    <property type="entry name" value="YitT_membrane"/>
    <property type="match status" value="1"/>
</dbReference>
<comment type="caution">
    <text evidence="8">The sequence shown here is derived from an EMBL/GenBank/DDBJ whole genome shotgun (WGS) entry which is preliminary data.</text>
</comment>
<dbReference type="Pfam" id="PF10035">
    <property type="entry name" value="DUF2179"/>
    <property type="match status" value="1"/>
</dbReference>
<evidence type="ECO:0000313" key="9">
    <source>
        <dbReference type="Proteomes" id="UP000886785"/>
    </source>
</evidence>
<name>A0A9D1DS97_9FIRM</name>
<dbReference type="Proteomes" id="UP000886785">
    <property type="component" value="Unassembled WGS sequence"/>
</dbReference>
<accession>A0A9D1DS97</accession>
<keyword evidence="2" id="KW-1003">Cell membrane</keyword>
<feature type="domain" description="DUF2179" evidence="7">
    <location>
        <begin position="231"/>
        <end position="285"/>
    </location>
</feature>
<evidence type="ECO:0000256" key="6">
    <source>
        <dbReference type="SAM" id="Phobius"/>
    </source>
</evidence>
<feature type="transmembrane region" description="Helical" evidence="6">
    <location>
        <begin position="182"/>
        <end position="202"/>
    </location>
</feature>
<dbReference type="GO" id="GO:0005886">
    <property type="term" value="C:plasma membrane"/>
    <property type="evidence" value="ECO:0007669"/>
    <property type="project" value="UniProtKB-SubCell"/>
</dbReference>
<dbReference type="InterPro" id="IPR003740">
    <property type="entry name" value="YitT"/>
</dbReference>
<dbReference type="Gene3D" id="3.30.70.120">
    <property type="match status" value="1"/>
</dbReference>
<reference evidence="8" key="1">
    <citation type="submission" date="2020-10" db="EMBL/GenBank/DDBJ databases">
        <authorList>
            <person name="Gilroy R."/>
        </authorList>
    </citation>
    <scope>NUCLEOTIDE SEQUENCE</scope>
    <source>
        <strain evidence="8">ChiSjej1B19-7085</strain>
    </source>
</reference>
<dbReference type="PIRSF" id="PIRSF006483">
    <property type="entry name" value="Membrane_protein_YitT"/>
    <property type="match status" value="1"/>
</dbReference>